<name>A0A0C9SL72_PLICR</name>
<dbReference type="InterPro" id="IPR027417">
    <property type="entry name" value="P-loop_NTPase"/>
</dbReference>
<gene>
    <name evidence="2" type="ORF">PLICRDRAFT_117041</name>
</gene>
<dbReference type="OrthoDB" id="10261556at2759"/>
<dbReference type="HOGENOM" id="CLU_2513593_0_0_1"/>
<organism evidence="2 3">
    <name type="scientific">Plicaturopsis crispa FD-325 SS-3</name>
    <dbReference type="NCBI Taxonomy" id="944288"/>
    <lineage>
        <taxon>Eukaryota</taxon>
        <taxon>Fungi</taxon>
        <taxon>Dikarya</taxon>
        <taxon>Basidiomycota</taxon>
        <taxon>Agaricomycotina</taxon>
        <taxon>Agaricomycetes</taxon>
        <taxon>Agaricomycetidae</taxon>
        <taxon>Amylocorticiales</taxon>
        <taxon>Amylocorticiaceae</taxon>
        <taxon>Plicatura</taxon>
        <taxon>Plicaturopsis crispa</taxon>
    </lineage>
</organism>
<feature type="domain" description="DEAD/DEAH-box helicase" evidence="1">
    <location>
        <begin position="16"/>
        <end position="77"/>
    </location>
</feature>
<reference evidence="2 3" key="1">
    <citation type="submission" date="2014-06" db="EMBL/GenBank/DDBJ databases">
        <title>Evolutionary Origins and Diversification of the Mycorrhizal Mutualists.</title>
        <authorList>
            <consortium name="DOE Joint Genome Institute"/>
            <consortium name="Mycorrhizal Genomics Consortium"/>
            <person name="Kohler A."/>
            <person name="Kuo A."/>
            <person name="Nagy L.G."/>
            <person name="Floudas D."/>
            <person name="Copeland A."/>
            <person name="Barry K.W."/>
            <person name="Cichocki N."/>
            <person name="Veneault-Fourrey C."/>
            <person name="LaButti K."/>
            <person name="Lindquist E.A."/>
            <person name="Lipzen A."/>
            <person name="Lundell T."/>
            <person name="Morin E."/>
            <person name="Murat C."/>
            <person name="Riley R."/>
            <person name="Ohm R."/>
            <person name="Sun H."/>
            <person name="Tunlid A."/>
            <person name="Henrissat B."/>
            <person name="Grigoriev I.V."/>
            <person name="Hibbett D.S."/>
            <person name="Martin F."/>
        </authorList>
    </citation>
    <scope>NUCLEOTIDE SEQUENCE [LARGE SCALE GENOMIC DNA]</scope>
    <source>
        <strain evidence="2 3">FD-325 SS-3</strain>
    </source>
</reference>
<protein>
    <recommendedName>
        <fullName evidence="1">DEAD/DEAH-box helicase domain-containing protein</fullName>
    </recommendedName>
</protein>
<dbReference type="GO" id="GO:0005524">
    <property type="term" value="F:ATP binding"/>
    <property type="evidence" value="ECO:0007669"/>
    <property type="project" value="InterPro"/>
</dbReference>
<accession>A0A0C9SL72</accession>
<dbReference type="GO" id="GO:0003676">
    <property type="term" value="F:nucleic acid binding"/>
    <property type="evidence" value="ECO:0007669"/>
    <property type="project" value="InterPro"/>
</dbReference>
<dbReference type="Gene3D" id="3.40.50.300">
    <property type="entry name" value="P-loop containing nucleotide triphosphate hydrolases"/>
    <property type="match status" value="1"/>
</dbReference>
<dbReference type="InterPro" id="IPR011545">
    <property type="entry name" value="DEAD/DEAH_box_helicase_dom"/>
</dbReference>
<evidence type="ECO:0000313" key="3">
    <source>
        <dbReference type="Proteomes" id="UP000053263"/>
    </source>
</evidence>
<evidence type="ECO:0000313" key="2">
    <source>
        <dbReference type="EMBL" id="KII84981.1"/>
    </source>
</evidence>
<proteinExistence type="predicted"/>
<dbReference type="Pfam" id="PF00270">
    <property type="entry name" value="DEAD"/>
    <property type="match status" value="1"/>
</dbReference>
<dbReference type="AlphaFoldDB" id="A0A0C9SL72"/>
<sequence>MLGLRVRALKSFQIQREINMLHGTSTILDIPTGGGKTLALWVAQFYHWQPGNIREDCQKNVLVVSPLVNLMQEQVRRHYFSYESL</sequence>
<dbReference type="EMBL" id="KN832569">
    <property type="protein sequence ID" value="KII84981.1"/>
    <property type="molecule type" value="Genomic_DNA"/>
</dbReference>
<keyword evidence="3" id="KW-1185">Reference proteome</keyword>
<dbReference type="SUPFAM" id="SSF52540">
    <property type="entry name" value="P-loop containing nucleoside triphosphate hydrolases"/>
    <property type="match status" value="1"/>
</dbReference>
<evidence type="ECO:0000259" key="1">
    <source>
        <dbReference type="Pfam" id="PF00270"/>
    </source>
</evidence>
<dbReference type="Proteomes" id="UP000053263">
    <property type="component" value="Unassembled WGS sequence"/>
</dbReference>